<feature type="signal peptide" evidence="5">
    <location>
        <begin position="1"/>
        <end position="19"/>
    </location>
</feature>
<evidence type="ECO:0000256" key="2">
    <source>
        <dbReference type="ARBA" id="ARBA00022723"/>
    </source>
</evidence>
<feature type="domain" description="Plastocyanin-like" evidence="8">
    <location>
        <begin position="74"/>
        <end position="185"/>
    </location>
</feature>
<dbReference type="EMBL" id="JAVRRT010000005">
    <property type="protein sequence ID" value="KAK5171717.1"/>
    <property type="molecule type" value="Genomic_DNA"/>
</dbReference>
<accession>A0AAV9PHE2</accession>
<dbReference type="Pfam" id="PF07731">
    <property type="entry name" value="Cu-oxidase_2"/>
    <property type="match status" value="1"/>
</dbReference>
<dbReference type="Pfam" id="PF00394">
    <property type="entry name" value="Cu-oxidase"/>
    <property type="match status" value="1"/>
</dbReference>
<keyword evidence="5" id="KW-0732">Signal</keyword>
<proteinExistence type="inferred from homology"/>
<comment type="similarity">
    <text evidence="1">Belongs to the multicopper oxidase family.</text>
</comment>
<dbReference type="AlphaFoldDB" id="A0AAV9PHE2"/>
<protein>
    <recommendedName>
        <fullName evidence="11">Laccase</fullName>
    </recommendedName>
</protein>
<dbReference type="CDD" id="cd13889">
    <property type="entry name" value="CuRO_3_BOD"/>
    <property type="match status" value="1"/>
</dbReference>
<evidence type="ECO:0000259" key="8">
    <source>
        <dbReference type="Pfam" id="PF07732"/>
    </source>
</evidence>
<dbReference type="InterPro" id="IPR011707">
    <property type="entry name" value="Cu-oxidase-like_N"/>
</dbReference>
<comment type="caution">
    <text evidence="9">The sequence shown here is derived from an EMBL/GenBank/DDBJ whole genome shotgun (WGS) entry which is preliminary data.</text>
</comment>
<dbReference type="InterPro" id="IPR001117">
    <property type="entry name" value="Cu-oxidase_2nd"/>
</dbReference>
<evidence type="ECO:0000256" key="5">
    <source>
        <dbReference type="SAM" id="SignalP"/>
    </source>
</evidence>
<evidence type="ECO:0000256" key="4">
    <source>
        <dbReference type="ARBA" id="ARBA00023008"/>
    </source>
</evidence>
<evidence type="ECO:0000259" key="7">
    <source>
        <dbReference type="Pfam" id="PF07731"/>
    </source>
</evidence>
<evidence type="ECO:0008006" key="11">
    <source>
        <dbReference type="Google" id="ProtNLM"/>
    </source>
</evidence>
<keyword evidence="4" id="KW-0186">Copper</keyword>
<feature type="chain" id="PRO_5043564127" description="Laccase" evidence="5">
    <location>
        <begin position="20"/>
        <end position="584"/>
    </location>
</feature>
<keyword evidence="2" id="KW-0479">Metal-binding</keyword>
<dbReference type="PANTHER" id="PTHR48267:SF1">
    <property type="entry name" value="BILIRUBIN OXIDASE"/>
    <property type="match status" value="1"/>
</dbReference>
<dbReference type="PANTHER" id="PTHR48267">
    <property type="entry name" value="CUPREDOXIN SUPERFAMILY PROTEIN"/>
    <property type="match status" value="1"/>
</dbReference>
<dbReference type="GeneID" id="89924700"/>
<dbReference type="InterPro" id="IPR008972">
    <property type="entry name" value="Cupredoxin"/>
</dbReference>
<reference evidence="9 10" key="1">
    <citation type="submission" date="2023-08" db="EMBL/GenBank/DDBJ databases">
        <title>Black Yeasts Isolated from many extreme environments.</title>
        <authorList>
            <person name="Coleine C."/>
            <person name="Stajich J.E."/>
            <person name="Selbmann L."/>
        </authorList>
    </citation>
    <scope>NUCLEOTIDE SEQUENCE [LARGE SCALE GENOMIC DNA]</scope>
    <source>
        <strain evidence="9 10">CCFEE 5935</strain>
    </source>
</reference>
<dbReference type="InterPro" id="IPR011706">
    <property type="entry name" value="Cu-oxidase_C"/>
</dbReference>
<dbReference type="Proteomes" id="UP001337655">
    <property type="component" value="Unassembled WGS sequence"/>
</dbReference>
<organism evidence="9 10">
    <name type="scientific">Saxophila tyrrhenica</name>
    <dbReference type="NCBI Taxonomy" id="1690608"/>
    <lineage>
        <taxon>Eukaryota</taxon>
        <taxon>Fungi</taxon>
        <taxon>Dikarya</taxon>
        <taxon>Ascomycota</taxon>
        <taxon>Pezizomycotina</taxon>
        <taxon>Dothideomycetes</taxon>
        <taxon>Dothideomycetidae</taxon>
        <taxon>Mycosphaerellales</taxon>
        <taxon>Extremaceae</taxon>
        <taxon>Saxophila</taxon>
    </lineage>
</organism>
<feature type="domain" description="Plastocyanin-like" evidence="7">
    <location>
        <begin position="381"/>
        <end position="495"/>
    </location>
</feature>
<dbReference type="PROSITE" id="PS00080">
    <property type="entry name" value="MULTICOPPER_OXIDASE2"/>
    <property type="match status" value="1"/>
</dbReference>
<name>A0AAV9PHE2_9PEZI</name>
<feature type="domain" description="Plastocyanin-like" evidence="6">
    <location>
        <begin position="224"/>
        <end position="331"/>
    </location>
</feature>
<keyword evidence="3" id="KW-0560">Oxidoreductase</keyword>
<dbReference type="SUPFAM" id="SSF49503">
    <property type="entry name" value="Cupredoxins"/>
    <property type="match status" value="3"/>
</dbReference>
<dbReference type="InterPro" id="IPR002355">
    <property type="entry name" value="Cu_oxidase_Cu_BS"/>
</dbReference>
<dbReference type="RefSeq" id="XP_064660561.1">
    <property type="nucleotide sequence ID" value="XM_064800610.1"/>
</dbReference>
<evidence type="ECO:0000256" key="1">
    <source>
        <dbReference type="ARBA" id="ARBA00010609"/>
    </source>
</evidence>
<sequence>MSFLLNSLVLGLAVVGVSAQRPGGPPGGTGGSPAYTLYQAPLPIPEVIQPDFSITTKDGRTVQSYSITIEQFTKQIYPDLGAATMVGYNGQAPGPMFRIDRGVETVVRVLNKGPRNAAVHLHGSYNHAPWDGWANDDMAPNQWKDYYYPNLESGRSIWYHDHTDEITAVNAYFGQAGTYIIHDPAEDALALPAGDYDVPLALSDKTYDANGDLVSPAGNTFNFFGDTIHVNGQPWPYMNVEPRKYRFRLYDMSLSRAYDLRIQNPAGNSVPFKVIASDSGLFGSPVSTSNLVMSMGERYEIVVDFANFKGKKLTMLNGFTAAATTSFANTDKVMQFVVGNTVSDTSNNGAVPGTLNPNVDWPAPRTTVDHTFSFQLGGGGAQWTINGVPFSDANNRVLAKPPQGAVELWELRHAGGPAVHPVHIHLVNLQVVSRTGGRGSVLPYESAGLKDTVLLEPGETVRVLAFYGPWDGLFMFHCHNLIHEDNAMMAAFNVTLLEELGYPNTQGYADPEDSRFAAKSYKAAQFKPAAIKKAVKKLAAMNPYKDASALASKAEAHYAATPFAGEKRTVAAPVVARATAAFVA</sequence>
<keyword evidence="10" id="KW-1185">Reference proteome</keyword>
<evidence type="ECO:0000313" key="9">
    <source>
        <dbReference type="EMBL" id="KAK5171717.1"/>
    </source>
</evidence>
<dbReference type="InterPro" id="IPR045087">
    <property type="entry name" value="Cu-oxidase_fam"/>
</dbReference>
<dbReference type="GO" id="GO:0005507">
    <property type="term" value="F:copper ion binding"/>
    <property type="evidence" value="ECO:0007669"/>
    <property type="project" value="InterPro"/>
</dbReference>
<evidence type="ECO:0000313" key="10">
    <source>
        <dbReference type="Proteomes" id="UP001337655"/>
    </source>
</evidence>
<evidence type="ECO:0000256" key="3">
    <source>
        <dbReference type="ARBA" id="ARBA00023002"/>
    </source>
</evidence>
<dbReference type="GO" id="GO:0016491">
    <property type="term" value="F:oxidoreductase activity"/>
    <property type="evidence" value="ECO:0007669"/>
    <property type="project" value="UniProtKB-KW"/>
</dbReference>
<dbReference type="Pfam" id="PF07732">
    <property type="entry name" value="Cu-oxidase_3"/>
    <property type="match status" value="1"/>
</dbReference>
<dbReference type="Gene3D" id="2.60.40.420">
    <property type="entry name" value="Cupredoxins - blue copper proteins"/>
    <property type="match status" value="3"/>
</dbReference>
<evidence type="ECO:0000259" key="6">
    <source>
        <dbReference type="Pfam" id="PF00394"/>
    </source>
</evidence>
<gene>
    <name evidence="9" type="ORF">LTR77_003353</name>
</gene>